<evidence type="ECO:0000313" key="3">
    <source>
        <dbReference type="EMBL" id="CAD8113457.1"/>
    </source>
</evidence>
<dbReference type="Proteomes" id="UP000688137">
    <property type="component" value="Unassembled WGS sequence"/>
</dbReference>
<dbReference type="EMBL" id="CAJJDM010000160">
    <property type="protein sequence ID" value="CAD8113457.1"/>
    <property type="molecule type" value="Genomic_DNA"/>
</dbReference>
<feature type="chain" id="PRO_5035742281" description="Alpha-carbonic anhydrase domain-containing protein" evidence="1">
    <location>
        <begin position="18"/>
        <end position="272"/>
    </location>
</feature>
<dbReference type="SMART" id="SM01057">
    <property type="entry name" value="Carb_anhydrase"/>
    <property type="match status" value="1"/>
</dbReference>
<keyword evidence="1" id="KW-0732">Signal</keyword>
<dbReference type="GO" id="GO:0008270">
    <property type="term" value="F:zinc ion binding"/>
    <property type="evidence" value="ECO:0007669"/>
    <property type="project" value="InterPro"/>
</dbReference>
<dbReference type="PROSITE" id="PS51144">
    <property type="entry name" value="ALPHA_CA_2"/>
    <property type="match status" value="1"/>
</dbReference>
<feature type="domain" description="Alpha-carbonic anhydrase" evidence="2">
    <location>
        <begin position="1"/>
        <end position="251"/>
    </location>
</feature>
<evidence type="ECO:0000313" key="4">
    <source>
        <dbReference type="Proteomes" id="UP000688137"/>
    </source>
</evidence>
<evidence type="ECO:0000259" key="2">
    <source>
        <dbReference type="PROSITE" id="PS51144"/>
    </source>
</evidence>
<dbReference type="PANTHER" id="PTHR18952">
    <property type="entry name" value="CARBONIC ANHYDRASE"/>
    <property type="match status" value="1"/>
</dbReference>
<reference evidence="3" key="1">
    <citation type="submission" date="2021-01" db="EMBL/GenBank/DDBJ databases">
        <authorList>
            <consortium name="Genoscope - CEA"/>
            <person name="William W."/>
        </authorList>
    </citation>
    <scope>NUCLEOTIDE SEQUENCE</scope>
</reference>
<evidence type="ECO:0000256" key="1">
    <source>
        <dbReference type="SAM" id="SignalP"/>
    </source>
</evidence>
<gene>
    <name evidence="3" type="ORF">PPRIM_AZ9-3.1.T1550069</name>
</gene>
<sequence length="272" mass="31528">MILSTIFILFYINQALAICSDDIPYLTTRNLRPTQSLCDNTMMFNLSFVDYPLTIEIAKQLQTIYTIAPISMLSASDMHGNLNAYTATSFEFRSPSQHQIEGTQYDLEMLIHHQLQEGLVSDSQMAIVSILFKIDKKQSQPFFDDYYFKILKHQNTTTLTINFHNSLGTQIPQDSTFYTYMGTFNSHLLDCKQLVQWYVLDTPLPISSQQVDQFNYFFNGNYTKRENISQEKTTEVIEILKLKGKYCESHLARDFGLFLGYCAMIFIIYKSI</sequence>
<dbReference type="PANTHER" id="PTHR18952:SF276">
    <property type="entry name" value="CHROMOSOME UNDETERMINED SCAFFOLD_53, WHOLE GENOME SHOTGUN SEQUENCE"/>
    <property type="match status" value="1"/>
</dbReference>
<dbReference type="GO" id="GO:0006730">
    <property type="term" value="P:one-carbon metabolic process"/>
    <property type="evidence" value="ECO:0007669"/>
    <property type="project" value="TreeGrafter"/>
</dbReference>
<feature type="signal peptide" evidence="1">
    <location>
        <begin position="1"/>
        <end position="17"/>
    </location>
</feature>
<dbReference type="GO" id="GO:0004089">
    <property type="term" value="F:carbonate dehydratase activity"/>
    <property type="evidence" value="ECO:0007669"/>
    <property type="project" value="InterPro"/>
</dbReference>
<keyword evidence="4" id="KW-1185">Reference proteome</keyword>
<dbReference type="Pfam" id="PF00194">
    <property type="entry name" value="Carb_anhydrase"/>
    <property type="match status" value="1"/>
</dbReference>
<dbReference type="InterPro" id="IPR023561">
    <property type="entry name" value="Carbonic_anhydrase_a-class"/>
</dbReference>
<accession>A0A8S1QFB8</accession>
<dbReference type="OMA" id="MGTFNSH"/>
<name>A0A8S1QFB8_PARPR</name>
<comment type="caution">
    <text evidence="3">The sequence shown here is derived from an EMBL/GenBank/DDBJ whole genome shotgun (WGS) entry which is preliminary data.</text>
</comment>
<proteinExistence type="predicted"/>
<organism evidence="3 4">
    <name type="scientific">Paramecium primaurelia</name>
    <dbReference type="NCBI Taxonomy" id="5886"/>
    <lineage>
        <taxon>Eukaryota</taxon>
        <taxon>Sar</taxon>
        <taxon>Alveolata</taxon>
        <taxon>Ciliophora</taxon>
        <taxon>Intramacronucleata</taxon>
        <taxon>Oligohymenophorea</taxon>
        <taxon>Peniculida</taxon>
        <taxon>Parameciidae</taxon>
        <taxon>Paramecium</taxon>
    </lineage>
</organism>
<protein>
    <recommendedName>
        <fullName evidence="2">Alpha-carbonic anhydrase domain-containing protein</fullName>
    </recommendedName>
</protein>
<dbReference type="InterPro" id="IPR001148">
    <property type="entry name" value="CA_dom"/>
</dbReference>
<dbReference type="AlphaFoldDB" id="A0A8S1QFB8"/>